<reference evidence="5" key="2">
    <citation type="submission" date="2025-05" db="UniProtKB">
        <authorList>
            <consortium name="EnsemblMetazoa"/>
        </authorList>
    </citation>
    <scope>IDENTIFICATION</scope>
</reference>
<dbReference type="GeneID" id="114326302"/>
<dbReference type="SUPFAM" id="SSF55811">
    <property type="entry name" value="Nudix"/>
    <property type="match status" value="1"/>
</dbReference>
<evidence type="ECO:0000256" key="3">
    <source>
        <dbReference type="ARBA" id="ARBA00022801"/>
    </source>
</evidence>
<dbReference type="EnsemblMetazoa" id="XM_028274619.2">
    <property type="protein sequence ID" value="XP_028130420.1"/>
    <property type="gene ID" value="LOC114326302"/>
</dbReference>
<dbReference type="PROSITE" id="PS51462">
    <property type="entry name" value="NUDIX"/>
    <property type="match status" value="1"/>
</dbReference>
<dbReference type="GO" id="GO:0046872">
    <property type="term" value="F:metal ion binding"/>
    <property type="evidence" value="ECO:0007669"/>
    <property type="project" value="UniProtKB-KW"/>
</dbReference>
<evidence type="ECO:0000313" key="5">
    <source>
        <dbReference type="EnsemblMetazoa" id="XP_028130420.1"/>
    </source>
</evidence>
<dbReference type="InterPro" id="IPR040618">
    <property type="entry name" value="Pre-Nudix"/>
</dbReference>
<dbReference type="PRINTS" id="PR01356">
    <property type="entry name" value="GFGPROTEIN"/>
</dbReference>
<keyword evidence="3 7" id="KW-0378">Hydrolase</keyword>
<dbReference type="FunCoup" id="A0A6P7FAB7">
    <property type="interactions" value="10"/>
</dbReference>
<reference evidence="7" key="1">
    <citation type="submission" date="2025-04" db="UniProtKB">
        <authorList>
            <consortium name="RefSeq"/>
        </authorList>
    </citation>
    <scope>IDENTIFICATION</scope>
    <source>
        <tissue evidence="7">Whole insect</tissue>
    </source>
</reference>
<evidence type="ECO:0000256" key="1">
    <source>
        <dbReference type="ARBA" id="ARBA00005582"/>
    </source>
</evidence>
<dbReference type="KEGG" id="dvv:114326302"/>
<dbReference type="InterPro" id="IPR003293">
    <property type="entry name" value="Nudix_hydrolase6-like"/>
</dbReference>
<organism evidence="7">
    <name type="scientific">Diabrotica virgifera virgifera</name>
    <name type="common">western corn rootworm</name>
    <dbReference type="NCBI Taxonomy" id="50390"/>
    <lineage>
        <taxon>Eukaryota</taxon>
        <taxon>Metazoa</taxon>
        <taxon>Ecdysozoa</taxon>
        <taxon>Arthropoda</taxon>
        <taxon>Hexapoda</taxon>
        <taxon>Insecta</taxon>
        <taxon>Pterygota</taxon>
        <taxon>Neoptera</taxon>
        <taxon>Endopterygota</taxon>
        <taxon>Coleoptera</taxon>
        <taxon>Polyphaga</taxon>
        <taxon>Cucujiformia</taxon>
        <taxon>Chrysomeloidea</taxon>
        <taxon>Chrysomelidae</taxon>
        <taxon>Galerucinae</taxon>
        <taxon>Diabroticina</taxon>
        <taxon>Diabroticites</taxon>
        <taxon>Diabrotica</taxon>
    </lineage>
</organism>
<dbReference type="PANTHER" id="PTHR13994:SF13">
    <property type="entry name" value="FI03680P"/>
    <property type="match status" value="1"/>
</dbReference>
<dbReference type="Pfam" id="PF18290">
    <property type="entry name" value="Nudix_hydro"/>
    <property type="match status" value="1"/>
</dbReference>
<dbReference type="OrthoDB" id="447842at2759"/>
<gene>
    <name evidence="7" type="primary">LOC114326302</name>
</gene>
<dbReference type="Pfam" id="PF00293">
    <property type="entry name" value="NUDIX"/>
    <property type="match status" value="1"/>
</dbReference>
<evidence type="ECO:0000313" key="6">
    <source>
        <dbReference type="Proteomes" id="UP001652700"/>
    </source>
</evidence>
<keyword evidence="6" id="KW-1185">Reference proteome</keyword>
<accession>A0A6P7FAB7</accession>
<keyword evidence="2" id="KW-0479">Metal-binding</keyword>
<feature type="domain" description="Nudix hydrolase" evidence="4">
    <location>
        <begin position="150"/>
        <end position="279"/>
    </location>
</feature>
<evidence type="ECO:0000256" key="2">
    <source>
        <dbReference type="ARBA" id="ARBA00022723"/>
    </source>
</evidence>
<dbReference type="Gene3D" id="3.40.630.30">
    <property type="match status" value="1"/>
</dbReference>
<protein>
    <submittedName>
        <fullName evidence="7">Nudix hydrolase 2 isoform X1</fullName>
    </submittedName>
</protein>
<dbReference type="InParanoid" id="A0A6P7FAB7"/>
<name>A0A6P7FAB7_DIAVI</name>
<dbReference type="GO" id="GO:0051287">
    <property type="term" value="F:NAD binding"/>
    <property type="evidence" value="ECO:0007669"/>
    <property type="project" value="TreeGrafter"/>
</dbReference>
<dbReference type="InterPro" id="IPR020084">
    <property type="entry name" value="NUDIX_hydrolase_CS"/>
</dbReference>
<dbReference type="Gene3D" id="3.90.79.10">
    <property type="entry name" value="Nucleoside Triphosphate Pyrophosphohydrolase"/>
    <property type="match status" value="1"/>
</dbReference>
<dbReference type="GO" id="GO:0047631">
    <property type="term" value="F:ADP-ribose diphosphatase activity"/>
    <property type="evidence" value="ECO:0007669"/>
    <property type="project" value="TreeGrafter"/>
</dbReference>
<evidence type="ECO:0000313" key="7">
    <source>
        <dbReference type="RefSeq" id="XP_028130420.1"/>
    </source>
</evidence>
<dbReference type="CDD" id="cd04670">
    <property type="entry name" value="NUDIX_ASFGF2_Nudt6"/>
    <property type="match status" value="1"/>
</dbReference>
<dbReference type="RefSeq" id="XP_028130420.1">
    <property type="nucleotide sequence ID" value="XM_028274619.1"/>
</dbReference>
<dbReference type="Proteomes" id="UP001652700">
    <property type="component" value="Unplaced"/>
</dbReference>
<dbReference type="GO" id="GO:0035529">
    <property type="term" value="F:NADH pyrophosphatase activity"/>
    <property type="evidence" value="ECO:0007669"/>
    <property type="project" value="TreeGrafter"/>
</dbReference>
<comment type="similarity">
    <text evidence="1">Belongs to the Nudix hydrolase family.</text>
</comment>
<sequence length="325" mass="38037">MSLIFNSFCLLVSRAKFSFHRVCLISKHDQRLRKINKIGYCRTSSSHTMSSSNSSKVFEGIVDRFKGITVDSQKEQCEDQEFTEKLKDSLKAWTENGNRGIWFKVHLSQSDWVPVLAKNGFKFHHAQEDYVMMVYWLPKSESNNIPHYAHTMVGVGAVVINDENQVLVVKERYYPHSLPHYKLPGGYAEPGENIVDTAIREVYEETNIKTKFESVLTLRHGHAGMFRCSDIYITVHLKALTTDIKKCDRELMECKWMDVPEYLEHPHIHELNKFFVKKYLEYEERGIKLNCFHGIHQILKKPYTVYSITNRELEFTENHVDISKH</sequence>
<dbReference type="PROSITE" id="PS00893">
    <property type="entry name" value="NUDIX_BOX"/>
    <property type="match status" value="1"/>
</dbReference>
<dbReference type="PANTHER" id="PTHR13994">
    <property type="entry name" value="NUDIX HYDROLASE RELATED"/>
    <property type="match status" value="1"/>
</dbReference>
<dbReference type="FunFam" id="3.90.79.10:FF:000015">
    <property type="entry name" value="Nudix hydrolase 8"/>
    <property type="match status" value="1"/>
</dbReference>
<dbReference type="AlphaFoldDB" id="A0A6P7FAB7"/>
<dbReference type="InterPro" id="IPR000086">
    <property type="entry name" value="NUDIX_hydrolase_dom"/>
</dbReference>
<dbReference type="FunFam" id="3.40.630.30:FF:000016">
    <property type="entry name" value="nudix hydrolase 2"/>
    <property type="match status" value="1"/>
</dbReference>
<evidence type="ECO:0000259" key="4">
    <source>
        <dbReference type="PROSITE" id="PS51462"/>
    </source>
</evidence>
<proteinExistence type="inferred from homology"/>
<dbReference type="InterPro" id="IPR015797">
    <property type="entry name" value="NUDIX_hydrolase-like_dom_sf"/>
</dbReference>